<dbReference type="PANTHER" id="PTHR22981">
    <property type="entry name" value="3-HYDROXYISOBUTYRATE DEHYDROGENASE-RELATED"/>
    <property type="match status" value="1"/>
</dbReference>
<keyword evidence="12" id="KW-1185">Reference proteome</keyword>
<name>A0A9K3LJA9_9STRA</name>
<feature type="domain" description="6-phosphogluconate dehydrogenase NADP-binding" evidence="8">
    <location>
        <begin position="38"/>
        <end position="201"/>
    </location>
</feature>
<evidence type="ECO:0000256" key="6">
    <source>
        <dbReference type="ARBA" id="ARBA00023027"/>
    </source>
</evidence>
<evidence type="ECO:0000256" key="3">
    <source>
        <dbReference type="ARBA" id="ARBA00012991"/>
    </source>
</evidence>
<keyword evidence="4" id="KW-0101">Branched-chain amino acid catabolism</keyword>
<evidence type="ECO:0000313" key="12">
    <source>
        <dbReference type="Proteomes" id="UP000693970"/>
    </source>
</evidence>
<dbReference type="InterPro" id="IPR002204">
    <property type="entry name" value="3-OH-isobutyrate_DH-rel_CS"/>
</dbReference>
<gene>
    <name evidence="10" type="ORF">IV203_006820</name>
    <name evidence="11" type="ORF">IV203_026830</name>
</gene>
<proteinExistence type="inferred from homology"/>
<dbReference type="InterPro" id="IPR006115">
    <property type="entry name" value="6PGDH_NADP-bd"/>
</dbReference>
<keyword evidence="6" id="KW-0520">NAD</keyword>
<evidence type="ECO:0000256" key="4">
    <source>
        <dbReference type="ARBA" id="ARBA00022456"/>
    </source>
</evidence>
<dbReference type="AlphaFoldDB" id="A0A9K3LJA9"/>
<evidence type="ECO:0000259" key="9">
    <source>
        <dbReference type="Pfam" id="PF14833"/>
    </source>
</evidence>
<dbReference type="InterPro" id="IPR029154">
    <property type="entry name" value="HIBADH-like_NADP-bd"/>
</dbReference>
<dbReference type="GO" id="GO:0008442">
    <property type="term" value="F:3-hydroxyisobutyrate dehydrogenase activity"/>
    <property type="evidence" value="ECO:0007669"/>
    <property type="project" value="UniProtKB-EC"/>
</dbReference>
<dbReference type="Pfam" id="PF14833">
    <property type="entry name" value="NAD_binding_11"/>
    <property type="match status" value="1"/>
</dbReference>
<evidence type="ECO:0000313" key="10">
    <source>
        <dbReference type="EMBL" id="KAG7337282.1"/>
    </source>
</evidence>
<organism evidence="11 12">
    <name type="scientific">Nitzschia inconspicua</name>
    <dbReference type="NCBI Taxonomy" id="303405"/>
    <lineage>
        <taxon>Eukaryota</taxon>
        <taxon>Sar</taxon>
        <taxon>Stramenopiles</taxon>
        <taxon>Ochrophyta</taxon>
        <taxon>Bacillariophyta</taxon>
        <taxon>Bacillariophyceae</taxon>
        <taxon>Bacillariophycidae</taxon>
        <taxon>Bacillariales</taxon>
        <taxon>Bacillariaceae</taxon>
        <taxon>Nitzschia</taxon>
    </lineage>
</organism>
<feature type="domain" description="3-hydroxyisobutyrate dehydrogenase-like NAD-binding" evidence="9">
    <location>
        <begin position="205"/>
        <end position="332"/>
    </location>
</feature>
<sequence>MNRIFPTNVFFASSRLMRRLVFGGGGRQFSSSSPSYDTVAFLGLGNMGLPMAVNLATKSDYSVVAFDLSTHALNSAEKAGIRVAPSLEGIMDNPQTPPSMVITMLPSDAAVDSVMSILSSNAPPNTSFIDCSTVSPTTSRQWHDALAEKGCLFVDAPVSGGVKGAKDATLTFMVGSDSAKLAENWMIHCVLSYMGSRIIPCGGPGSGAAVKLCNNLALAAQMTGICEAMNLGEALGVDPNILSEVMNTSTAKSWSCEINNPHPTVAAATKSPASKDYQGGFSTKLMLKDLQLAVGAGRNNQVALPVGCAISELYNMADLRGLGDKDFGVLLQFLRGK</sequence>
<evidence type="ECO:0000313" key="11">
    <source>
        <dbReference type="EMBL" id="KAG7363469.1"/>
    </source>
</evidence>
<dbReference type="GO" id="GO:0050661">
    <property type="term" value="F:NADP binding"/>
    <property type="evidence" value="ECO:0007669"/>
    <property type="project" value="InterPro"/>
</dbReference>
<keyword evidence="5" id="KW-0560">Oxidoreductase</keyword>
<dbReference type="Proteomes" id="UP000693970">
    <property type="component" value="Unassembled WGS sequence"/>
</dbReference>
<dbReference type="EMBL" id="JAGRRH010000089">
    <property type="protein sequence ID" value="KAG7337282.1"/>
    <property type="molecule type" value="Genomic_DNA"/>
</dbReference>
<evidence type="ECO:0000259" key="8">
    <source>
        <dbReference type="Pfam" id="PF03446"/>
    </source>
</evidence>
<dbReference type="PROSITE" id="PS00895">
    <property type="entry name" value="3_HYDROXYISOBUT_DH"/>
    <property type="match status" value="1"/>
</dbReference>
<dbReference type="GO" id="GO:0051287">
    <property type="term" value="F:NAD binding"/>
    <property type="evidence" value="ECO:0007669"/>
    <property type="project" value="InterPro"/>
</dbReference>
<evidence type="ECO:0000256" key="5">
    <source>
        <dbReference type="ARBA" id="ARBA00023002"/>
    </source>
</evidence>
<comment type="caution">
    <text evidence="11">The sequence shown here is derived from an EMBL/GenBank/DDBJ whole genome shotgun (WGS) entry which is preliminary data.</text>
</comment>
<protein>
    <recommendedName>
        <fullName evidence="3">3-hydroxyisobutyrate dehydrogenase</fullName>
        <ecNumber evidence="3">1.1.1.31</ecNumber>
    </recommendedName>
</protein>
<dbReference type="GO" id="GO:0006574">
    <property type="term" value="P:L-valine catabolic process"/>
    <property type="evidence" value="ECO:0007669"/>
    <property type="project" value="TreeGrafter"/>
</dbReference>
<dbReference type="EMBL" id="JAGRRH010000010">
    <property type="protein sequence ID" value="KAG7363469.1"/>
    <property type="molecule type" value="Genomic_DNA"/>
</dbReference>
<comment type="pathway">
    <text evidence="1">Amino-acid degradation; L-valine degradation.</text>
</comment>
<evidence type="ECO:0000256" key="1">
    <source>
        <dbReference type="ARBA" id="ARBA00005109"/>
    </source>
</evidence>
<dbReference type="FunFam" id="1.10.1040.10:FF:000006">
    <property type="entry name" value="3-hydroxyisobutyrate dehydrogenase"/>
    <property type="match status" value="1"/>
</dbReference>
<dbReference type="PIRSF" id="PIRSF000103">
    <property type="entry name" value="HIBADH"/>
    <property type="match status" value="1"/>
</dbReference>
<evidence type="ECO:0000256" key="7">
    <source>
        <dbReference type="ARBA" id="ARBA00049197"/>
    </source>
</evidence>
<comment type="similarity">
    <text evidence="2">Belongs to the HIBADH-related family. 3-hydroxyisobutyrate dehydrogenase subfamily.</text>
</comment>
<reference evidence="11" key="1">
    <citation type="journal article" date="2021" name="Sci. Rep.">
        <title>Diploid genomic architecture of Nitzschia inconspicua, an elite biomass production diatom.</title>
        <authorList>
            <person name="Oliver A."/>
            <person name="Podell S."/>
            <person name="Pinowska A."/>
            <person name="Traller J.C."/>
            <person name="Smith S.R."/>
            <person name="McClure R."/>
            <person name="Beliaev A."/>
            <person name="Bohutskyi P."/>
            <person name="Hill E.A."/>
            <person name="Rabines A."/>
            <person name="Zheng H."/>
            <person name="Allen L.Z."/>
            <person name="Kuo A."/>
            <person name="Grigoriev I.V."/>
            <person name="Allen A.E."/>
            <person name="Hazlebeck D."/>
            <person name="Allen E.E."/>
        </authorList>
    </citation>
    <scope>NUCLEOTIDE SEQUENCE</scope>
    <source>
        <strain evidence="11">Hildebrandi</strain>
    </source>
</reference>
<dbReference type="OrthoDB" id="435038at2759"/>
<dbReference type="PANTHER" id="PTHR22981:SF7">
    <property type="entry name" value="3-HYDROXYISOBUTYRATE DEHYDROGENASE, MITOCHONDRIAL"/>
    <property type="match status" value="1"/>
</dbReference>
<evidence type="ECO:0000256" key="2">
    <source>
        <dbReference type="ARBA" id="ARBA00006013"/>
    </source>
</evidence>
<dbReference type="Pfam" id="PF03446">
    <property type="entry name" value="NAD_binding_2"/>
    <property type="match status" value="1"/>
</dbReference>
<dbReference type="EC" id="1.1.1.31" evidence="3"/>
<accession>A0A9K3LJA9</accession>
<reference evidence="11" key="2">
    <citation type="submission" date="2021-04" db="EMBL/GenBank/DDBJ databases">
        <authorList>
            <person name="Podell S."/>
        </authorList>
    </citation>
    <scope>NUCLEOTIDE SEQUENCE</scope>
    <source>
        <strain evidence="11">Hildebrandi</strain>
    </source>
</reference>
<comment type="catalytic activity">
    <reaction evidence="7">
        <text>3-hydroxy-2-methylpropanoate + NAD(+) = 2-methyl-3-oxopropanoate + NADH + H(+)</text>
        <dbReference type="Rhea" id="RHEA:17681"/>
        <dbReference type="ChEBI" id="CHEBI:11805"/>
        <dbReference type="ChEBI" id="CHEBI:15378"/>
        <dbReference type="ChEBI" id="CHEBI:57540"/>
        <dbReference type="ChEBI" id="CHEBI:57700"/>
        <dbReference type="ChEBI" id="CHEBI:57945"/>
        <dbReference type="EC" id="1.1.1.31"/>
    </reaction>
</comment>
<dbReference type="InterPro" id="IPR015815">
    <property type="entry name" value="HIBADH-related"/>
</dbReference>